<dbReference type="SMART" id="SM00226">
    <property type="entry name" value="LMWPc"/>
    <property type="match status" value="1"/>
</dbReference>
<dbReference type="AlphaFoldDB" id="A0A369LF74"/>
<dbReference type="InterPro" id="IPR023485">
    <property type="entry name" value="Ptyr_pPase"/>
</dbReference>
<dbReference type="InterPro" id="IPR017867">
    <property type="entry name" value="Tyr_phospatase_low_mol_wt"/>
</dbReference>
<keyword evidence="8" id="KW-1185">Reference proteome</keyword>
<evidence type="ECO:0000259" key="6">
    <source>
        <dbReference type="SMART" id="SM00226"/>
    </source>
</evidence>
<name>A0A369LF74_9ACTN</name>
<evidence type="ECO:0000256" key="1">
    <source>
        <dbReference type="ARBA" id="ARBA00011063"/>
    </source>
</evidence>
<feature type="active site" evidence="5">
    <location>
        <position position="20"/>
    </location>
</feature>
<dbReference type="STRING" id="1034345.GCA_000236865_00945"/>
<evidence type="ECO:0000256" key="5">
    <source>
        <dbReference type="PIRSR" id="PIRSR617867-1"/>
    </source>
</evidence>
<dbReference type="PANTHER" id="PTHR11717">
    <property type="entry name" value="LOW MOLECULAR WEIGHT PROTEIN TYROSINE PHOSPHATASE"/>
    <property type="match status" value="1"/>
</dbReference>
<dbReference type="PRINTS" id="PR00719">
    <property type="entry name" value="LMWPTPASE"/>
</dbReference>
<dbReference type="OrthoDB" id="9784339at2"/>
<dbReference type="Proteomes" id="UP000253792">
    <property type="component" value="Unassembled WGS sequence"/>
</dbReference>
<dbReference type="GO" id="GO:0004725">
    <property type="term" value="F:protein tyrosine phosphatase activity"/>
    <property type="evidence" value="ECO:0007669"/>
    <property type="project" value="UniProtKB-EC"/>
</dbReference>
<evidence type="ECO:0000256" key="3">
    <source>
        <dbReference type="ARBA" id="ARBA00022801"/>
    </source>
</evidence>
<proteinExistence type="inferred from homology"/>
<evidence type="ECO:0000256" key="4">
    <source>
        <dbReference type="ARBA" id="ARBA00022912"/>
    </source>
</evidence>
<evidence type="ECO:0000313" key="8">
    <source>
        <dbReference type="Proteomes" id="UP000253792"/>
    </source>
</evidence>
<accession>A0A369LF74</accession>
<dbReference type="EC" id="3.1.3.48" evidence="2"/>
<dbReference type="InterPro" id="IPR036196">
    <property type="entry name" value="Ptyr_pPase_sf"/>
</dbReference>
<reference evidence="7 8" key="1">
    <citation type="journal article" date="2018" name="Elife">
        <title>Discovery and characterization of a prevalent human gut bacterial enzyme sufficient for the inactivation of a family of plant toxins.</title>
        <authorList>
            <person name="Koppel N."/>
            <person name="Bisanz J.E."/>
            <person name="Pandelia M.E."/>
            <person name="Turnbaugh P.J."/>
            <person name="Balskus E.P."/>
        </authorList>
    </citation>
    <scope>NUCLEOTIDE SEQUENCE [LARGE SCALE GENOMIC DNA]</scope>
    <source>
        <strain evidence="8">anaerobia AP69FAA</strain>
    </source>
</reference>
<dbReference type="PANTHER" id="PTHR11717:SF7">
    <property type="entry name" value="LOW MOLECULAR WEIGHT PHOSPHOTYROSINE PROTEIN PHOSPHATASE"/>
    <property type="match status" value="1"/>
</dbReference>
<dbReference type="Pfam" id="PF01451">
    <property type="entry name" value="LMWPc"/>
    <property type="match status" value="1"/>
</dbReference>
<gene>
    <name evidence="7" type="ORF">C1880_02500</name>
</gene>
<feature type="active site" description="Nucleophile" evidence="5">
    <location>
        <position position="14"/>
    </location>
</feature>
<dbReference type="EMBL" id="PPTP01000002">
    <property type="protein sequence ID" value="RDB56658.1"/>
    <property type="molecule type" value="Genomic_DNA"/>
</dbReference>
<dbReference type="InterPro" id="IPR050438">
    <property type="entry name" value="LMW_PTPase"/>
</dbReference>
<dbReference type="Gene3D" id="3.40.50.2300">
    <property type="match status" value="1"/>
</dbReference>
<feature type="domain" description="Phosphotyrosine protein phosphatase I" evidence="6">
    <location>
        <begin position="8"/>
        <end position="179"/>
    </location>
</feature>
<dbReference type="CDD" id="cd16343">
    <property type="entry name" value="LMWPTP"/>
    <property type="match status" value="1"/>
</dbReference>
<dbReference type="RefSeq" id="WP_114620171.1">
    <property type="nucleotide sequence ID" value="NZ_PPTP01000002.1"/>
</dbReference>
<evidence type="ECO:0000313" key="7">
    <source>
        <dbReference type="EMBL" id="RDB56658.1"/>
    </source>
</evidence>
<keyword evidence="3" id="KW-0378">Hydrolase</keyword>
<dbReference type="SUPFAM" id="SSF52788">
    <property type="entry name" value="Phosphotyrosine protein phosphatases I"/>
    <property type="match status" value="1"/>
</dbReference>
<evidence type="ECO:0000256" key="2">
    <source>
        <dbReference type="ARBA" id="ARBA00013064"/>
    </source>
</evidence>
<protein>
    <recommendedName>
        <fullName evidence="2">protein-tyrosine-phosphatase</fullName>
        <ecNumber evidence="2">3.1.3.48</ecNumber>
    </recommendedName>
</protein>
<keyword evidence="4" id="KW-0904">Protein phosphatase</keyword>
<sequence>MSRRQATSRILFICHGNICRSTMAQFVMQDLVNKAGLGDVLRVDSAATTNDEIGHPPHHGTVDKLKQVGVPVLPHRARKVRADEYDEWDLFVYMDDENERHLSRIFGSDPEAKCVRLLAFAPGAGLVGEDGKVLPDAQDARAIAQAGANAADVADPWFTGNFDDTYRDVLAGCKGLLTWCQAQ</sequence>
<comment type="caution">
    <text evidence="7">The sequence shown here is derived from an EMBL/GenBank/DDBJ whole genome shotgun (WGS) entry which is preliminary data.</text>
</comment>
<organism evidence="7 8">
    <name type="scientific">Senegalimassilia anaerobia</name>
    <dbReference type="NCBI Taxonomy" id="1473216"/>
    <lineage>
        <taxon>Bacteria</taxon>
        <taxon>Bacillati</taxon>
        <taxon>Actinomycetota</taxon>
        <taxon>Coriobacteriia</taxon>
        <taxon>Coriobacteriales</taxon>
        <taxon>Coriobacteriaceae</taxon>
        <taxon>Senegalimassilia</taxon>
    </lineage>
</organism>
<comment type="similarity">
    <text evidence="1">Belongs to the low molecular weight phosphotyrosine protein phosphatase family.</text>
</comment>